<reference evidence="1" key="1">
    <citation type="submission" date="2018-02" db="EMBL/GenBank/DDBJ databases">
        <title>Rhizophora mucronata_Transcriptome.</title>
        <authorList>
            <person name="Meera S.P."/>
            <person name="Sreeshan A."/>
            <person name="Augustine A."/>
        </authorList>
    </citation>
    <scope>NUCLEOTIDE SEQUENCE</scope>
    <source>
        <tissue evidence="1">Leaf</tissue>
    </source>
</reference>
<proteinExistence type="predicted"/>
<dbReference type="AlphaFoldDB" id="A0A2P2IPY0"/>
<sequence length="16" mass="1852">MLEERTVPQVYSPACE</sequence>
<accession>A0A2P2IPY0</accession>
<name>A0A2P2IPY0_RHIMU</name>
<dbReference type="EMBL" id="GGEC01002781">
    <property type="protein sequence ID" value="MBW83264.1"/>
    <property type="molecule type" value="Transcribed_RNA"/>
</dbReference>
<protein>
    <submittedName>
        <fullName evidence="1">Uncharacterized protein</fullName>
    </submittedName>
</protein>
<organism evidence="1">
    <name type="scientific">Rhizophora mucronata</name>
    <name type="common">Asiatic mangrove</name>
    <dbReference type="NCBI Taxonomy" id="61149"/>
    <lineage>
        <taxon>Eukaryota</taxon>
        <taxon>Viridiplantae</taxon>
        <taxon>Streptophyta</taxon>
        <taxon>Embryophyta</taxon>
        <taxon>Tracheophyta</taxon>
        <taxon>Spermatophyta</taxon>
        <taxon>Magnoliopsida</taxon>
        <taxon>eudicotyledons</taxon>
        <taxon>Gunneridae</taxon>
        <taxon>Pentapetalae</taxon>
        <taxon>rosids</taxon>
        <taxon>fabids</taxon>
        <taxon>Malpighiales</taxon>
        <taxon>Rhizophoraceae</taxon>
        <taxon>Rhizophora</taxon>
    </lineage>
</organism>
<evidence type="ECO:0000313" key="1">
    <source>
        <dbReference type="EMBL" id="MBW83264.1"/>
    </source>
</evidence>